<geneLocation type="plasmid" evidence="1 2">
    <name>pCCON31</name>
</geneLocation>
<sequence length="62" mass="7142">MSFSYAALTTLQEAVDKKTIETFGYMPNIVYLNLKGFDITTLATEGKLREREFLFVFKGNRI</sequence>
<reference evidence="2" key="1">
    <citation type="submission" date="2007-10" db="EMBL/GenBank/DDBJ databases">
        <title>Genome sequence of Campylobacter concisus 13826 isolated from human feces.</title>
        <authorList>
            <person name="Fouts D.E."/>
            <person name="Mongodin E.F."/>
            <person name="Puiu D."/>
            <person name="Sebastian Y."/>
            <person name="Miller W.G."/>
            <person name="Mandrell R.E."/>
            <person name="On S."/>
            <person name="Nelson K.E."/>
        </authorList>
    </citation>
    <scope>NUCLEOTIDE SEQUENCE [LARGE SCALE GENOMIC DNA]</scope>
    <source>
        <strain evidence="2">13826</strain>
        <plasmid evidence="2">Plasmid pCCON31</plasmid>
    </source>
</reference>
<protein>
    <submittedName>
        <fullName evidence="1">Uncharacterized protein</fullName>
    </submittedName>
</protein>
<dbReference type="EMBL" id="CP000793">
    <property type="protein sequence ID" value="ABV23532.1"/>
    <property type="molecule type" value="Genomic_DNA"/>
</dbReference>
<evidence type="ECO:0000313" key="2">
    <source>
        <dbReference type="Proteomes" id="UP000001121"/>
    </source>
</evidence>
<organism evidence="1 2">
    <name type="scientific">Campylobacter concisus (strain 13826)</name>
    <dbReference type="NCBI Taxonomy" id="360104"/>
    <lineage>
        <taxon>Bacteria</taxon>
        <taxon>Pseudomonadati</taxon>
        <taxon>Campylobacterota</taxon>
        <taxon>Epsilonproteobacteria</taxon>
        <taxon>Campylobacterales</taxon>
        <taxon>Campylobacteraceae</taxon>
        <taxon>Campylobacter</taxon>
    </lineage>
</organism>
<accession>A7ZGG7</accession>
<proteinExistence type="predicted"/>
<dbReference type="AlphaFoldDB" id="A7ZGG7"/>
<dbReference type="Proteomes" id="UP000001121">
    <property type="component" value="Plasmid pCCON31"/>
</dbReference>
<dbReference type="KEGG" id="cco:CCC13826_1695"/>
<keyword evidence="1" id="KW-0614">Plasmid</keyword>
<dbReference type="HOGENOM" id="CLU_2895510_0_0_7"/>
<name>A7ZGG7_CAMC1</name>
<evidence type="ECO:0000313" key="1">
    <source>
        <dbReference type="EMBL" id="ABV23532.1"/>
    </source>
</evidence>
<gene>
    <name evidence="1" type="ORF">CCC13826_1695</name>
</gene>